<evidence type="ECO:0000256" key="5">
    <source>
        <dbReference type="SAM" id="MobiDB-lite"/>
    </source>
</evidence>
<keyword evidence="3" id="KW-0862">Zinc</keyword>
<dbReference type="InterPro" id="IPR001841">
    <property type="entry name" value="Znf_RING"/>
</dbReference>
<dbReference type="AlphaFoldDB" id="A0A0Q3PRZ4"/>
<evidence type="ECO:0000313" key="8">
    <source>
        <dbReference type="EnsemblPlants" id="KQJ92281"/>
    </source>
</evidence>
<keyword evidence="2 4" id="KW-0863">Zinc-finger</keyword>
<accession>A0A0Q3PRZ4</accession>
<reference evidence="7" key="2">
    <citation type="submission" date="2017-06" db="EMBL/GenBank/DDBJ databases">
        <title>WGS assembly of Brachypodium distachyon.</title>
        <authorList>
            <consortium name="The International Brachypodium Initiative"/>
            <person name="Lucas S."/>
            <person name="Harmon-Smith M."/>
            <person name="Lail K."/>
            <person name="Tice H."/>
            <person name="Grimwood J."/>
            <person name="Bruce D."/>
            <person name="Barry K."/>
            <person name="Shu S."/>
            <person name="Lindquist E."/>
            <person name="Wang M."/>
            <person name="Pitluck S."/>
            <person name="Vogel J.P."/>
            <person name="Garvin D.F."/>
            <person name="Mockler T.C."/>
            <person name="Schmutz J."/>
            <person name="Rokhsar D."/>
            <person name="Bevan M.W."/>
        </authorList>
    </citation>
    <scope>NUCLEOTIDE SEQUENCE</scope>
    <source>
        <strain evidence="7">Bd21</strain>
    </source>
</reference>
<evidence type="ECO:0000259" key="6">
    <source>
        <dbReference type="PROSITE" id="PS50089"/>
    </source>
</evidence>
<evidence type="ECO:0000313" key="9">
    <source>
        <dbReference type="Proteomes" id="UP000008810"/>
    </source>
</evidence>
<dbReference type="EnsemblPlants" id="KQJ92281">
    <property type="protein sequence ID" value="KQJ92281"/>
    <property type="gene ID" value="BRADI_4g42643v3"/>
</dbReference>
<reference evidence="8" key="3">
    <citation type="submission" date="2018-08" db="UniProtKB">
        <authorList>
            <consortium name="EnsemblPlants"/>
        </authorList>
    </citation>
    <scope>IDENTIFICATION</scope>
    <source>
        <strain evidence="8">cv. Bd21</strain>
    </source>
</reference>
<reference evidence="7 8" key="1">
    <citation type="journal article" date="2010" name="Nature">
        <title>Genome sequencing and analysis of the model grass Brachypodium distachyon.</title>
        <authorList>
            <consortium name="International Brachypodium Initiative"/>
        </authorList>
    </citation>
    <scope>NUCLEOTIDE SEQUENCE [LARGE SCALE GENOMIC DNA]</scope>
    <source>
        <strain evidence="7 8">Bd21</strain>
    </source>
</reference>
<dbReference type="GO" id="GO:0061630">
    <property type="term" value="F:ubiquitin protein ligase activity"/>
    <property type="evidence" value="ECO:0000318"/>
    <property type="project" value="GO_Central"/>
</dbReference>
<dbReference type="Pfam" id="PF13639">
    <property type="entry name" value="zf-RING_2"/>
    <property type="match status" value="1"/>
</dbReference>
<dbReference type="SMART" id="SM00184">
    <property type="entry name" value="RING"/>
    <property type="match status" value="1"/>
</dbReference>
<dbReference type="GO" id="GO:0008270">
    <property type="term" value="F:zinc ion binding"/>
    <property type="evidence" value="ECO:0007669"/>
    <property type="project" value="UniProtKB-KW"/>
</dbReference>
<proteinExistence type="predicted"/>
<dbReference type="GO" id="GO:0005737">
    <property type="term" value="C:cytoplasm"/>
    <property type="evidence" value="ECO:0000318"/>
    <property type="project" value="GO_Central"/>
</dbReference>
<protein>
    <recommendedName>
        <fullName evidence="6">RING-type domain-containing protein</fullName>
    </recommendedName>
</protein>
<sequence>MDRDETTISERNLALAERYRKIAPVYEWYLEAQAQRPLDMGGDQAPSPAAAGDDRRIDNAIAGIDEPSSRDDADEDDEDENEDDIDDDFDEDQEDWEEGGQGGAMDYSEAYRDSGFGGVPATTVAIADLIKMCKYYETEGGEGGDNDARREAARGCMICIEDFEADVELGVMPCSHMFHHGCLVEWLSRSCLCPCCRHALPSEAQH</sequence>
<feature type="region of interest" description="Disordered" evidence="5">
    <location>
        <begin position="38"/>
        <end position="109"/>
    </location>
</feature>
<name>A0A0Q3PRZ4_BRADI</name>
<dbReference type="OrthoDB" id="690398at2759"/>
<dbReference type="PROSITE" id="PS50089">
    <property type="entry name" value="ZF_RING_2"/>
    <property type="match status" value="1"/>
</dbReference>
<organism evidence="7">
    <name type="scientific">Brachypodium distachyon</name>
    <name type="common">Purple false brome</name>
    <name type="synonym">Trachynia distachya</name>
    <dbReference type="NCBI Taxonomy" id="15368"/>
    <lineage>
        <taxon>Eukaryota</taxon>
        <taxon>Viridiplantae</taxon>
        <taxon>Streptophyta</taxon>
        <taxon>Embryophyta</taxon>
        <taxon>Tracheophyta</taxon>
        <taxon>Spermatophyta</taxon>
        <taxon>Magnoliopsida</taxon>
        <taxon>Liliopsida</taxon>
        <taxon>Poales</taxon>
        <taxon>Poaceae</taxon>
        <taxon>BOP clade</taxon>
        <taxon>Pooideae</taxon>
        <taxon>Stipodae</taxon>
        <taxon>Brachypodieae</taxon>
        <taxon>Brachypodium</taxon>
    </lineage>
</organism>
<evidence type="ECO:0000256" key="4">
    <source>
        <dbReference type="PROSITE-ProRule" id="PRU00175"/>
    </source>
</evidence>
<dbReference type="InParanoid" id="A0A0Q3PRZ4"/>
<evidence type="ECO:0000256" key="2">
    <source>
        <dbReference type="ARBA" id="ARBA00022771"/>
    </source>
</evidence>
<keyword evidence="9" id="KW-1185">Reference proteome</keyword>
<dbReference type="Gramene" id="KQJ92281">
    <property type="protein sequence ID" value="KQJ92281"/>
    <property type="gene ID" value="BRADI_4g42643v3"/>
</dbReference>
<dbReference type="GO" id="GO:0016567">
    <property type="term" value="P:protein ubiquitination"/>
    <property type="evidence" value="ECO:0000318"/>
    <property type="project" value="GO_Central"/>
</dbReference>
<keyword evidence="1" id="KW-0479">Metal-binding</keyword>
<dbReference type="Gene3D" id="3.30.40.10">
    <property type="entry name" value="Zinc/RING finger domain, C3HC4 (zinc finger)"/>
    <property type="match status" value="1"/>
</dbReference>
<dbReference type="InterPro" id="IPR013083">
    <property type="entry name" value="Znf_RING/FYVE/PHD"/>
</dbReference>
<feature type="non-terminal residue" evidence="7">
    <location>
        <position position="206"/>
    </location>
</feature>
<dbReference type="EMBL" id="CM000883">
    <property type="protein sequence ID" value="KQJ92281.1"/>
    <property type="molecule type" value="Genomic_DNA"/>
</dbReference>
<gene>
    <name evidence="7" type="ORF">BRADI_4g42643v3</name>
</gene>
<feature type="compositionally biased region" description="Acidic residues" evidence="5">
    <location>
        <begin position="72"/>
        <end position="98"/>
    </location>
</feature>
<dbReference type="PANTHER" id="PTHR15710">
    <property type="entry name" value="E3 UBIQUITIN-PROTEIN LIGASE PRAJA"/>
    <property type="match status" value="1"/>
</dbReference>
<evidence type="ECO:0000256" key="1">
    <source>
        <dbReference type="ARBA" id="ARBA00022723"/>
    </source>
</evidence>
<evidence type="ECO:0000256" key="3">
    <source>
        <dbReference type="ARBA" id="ARBA00022833"/>
    </source>
</evidence>
<dbReference type="PANTHER" id="PTHR15710:SF219">
    <property type="entry name" value="RING-TYPE DOMAIN-CONTAINING PROTEIN"/>
    <property type="match status" value="1"/>
</dbReference>
<dbReference type="Proteomes" id="UP000008810">
    <property type="component" value="Chromosome 4"/>
</dbReference>
<dbReference type="SUPFAM" id="SSF57850">
    <property type="entry name" value="RING/U-box"/>
    <property type="match status" value="1"/>
</dbReference>
<feature type="domain" description="RING-type" evidence="6">
    <location>
        <begin position="156"/>
        <end position="197"/>
    </location>
</feature>
<evidence type="ECO:0000313" key="7">
    <source>
        <dbReference type="EMBL" id="KQJ92281.1"/>
    </source>
</evidence>